<reference evidence="7 8" key="1">
    <citation type="submission" date="2018-09" db="EMBL/GenBank/DDBJ databases">
        <title>Glutamicibacter mishrai S5-52T (LMG 29155T = KCTC 39846T).</title>
        <authorList>
            <person name="Das S.K."/>
        </authorList>
    </citation>
    <scope>NUCLEOTIDE SEQUENCE [LARGE SCALE GENOMIC DNA]</scope>
    <source>
        <strain evidence="7 8">S5-52</strain>
    </source>
</reference>
<evidence type="ECO:0000256" key="3">
    <source>
        <dbReference type="ARBA" id="ARBA00022989"/>
    </source>
</evidence>
<keyword evidence="7" id="KW-0436">Ligase</keyword>
<feature type="domain" description="O-antigen ligase-related" evidence="6">
    <location>
        <begin position="225"/>
        <end position="382"/>
    </location>
</feature>
<keyword evidence="4 5" id="KW-0472">Membrane</keyword>
<feature type="transmembrane region" description="Helical" evidence="5">
    <location>
        <begin position="118"/>
        <end position="135"/>
    </location>
</feature>
<feature type="transmembrane region" description="Helical" evidence="5">
    <location>
        <begin position="234"/>
        <end position="254"/>
    </location>
</feature>
<dbReference type="Pfam" id="PF04932">
    <property type="entry name" value="Wzy_C"/>
    <property type="match status" value="1"/>
</dbReference>
<feature type="transmembrane region" description="Helical" evidence="5">
    <location>
        <begin position="261"/>
        <end position="279"/>
    </location>
</feature>
<proteinExistence type="predicted"/>
<dbReference type="GO" id="GO:0016020">
    <property type="term" value="C:membrane"/>
    <property type="evidence" value="ECO:0007669"/>
    <property type="project" value="UniProtKB-SubCell"/>
</dbReference>
<evidence type="ECO:0000259" key="6">
    <source>
        <dbReference type="Pfam" id="PF04932"/>
    </source>
</evidence>
<evidence type="ECO:0000256" key="1">
    <source>
        <dbReference type="ARBA" id="ARBA00004141"/>
    </source>
</evidence>
<evidence type="ECO:0000256" key="5">
    <source>
        <dbReference type="SAM" id="Phobius"/>
    </source>
</evidence>
<accession>A0A6H0SH12</accession>
<dbReference type="Proteomes" id="UP000502331">
    <property type="component" value="Chromosome"/>
</dbReference>
<gene>
    <name evidence="7" type="ORF">D3791_04570</name>
</gene>
<keyword evidence="3 5" id="KW-1133">Transmembrane helix</keyword>
<feature type="transmembrane region" description="Helical" evidence="5">
    <location>
        <begin position="365"/>
        <end position="389"/>
    </location>
</feature>
<evidence type="ECO:0000256" key="2">
    <source>
        <dbReference type="ARBA" id="ARBA00022692"/>
    </source>
</evidence>
<dbReference type="PANTHER" id="PTHR37422:SF13">
    <property type="entry name" value="LIPOPOLYSACCHARIDE BIOSYNTHESIS PROTEIN PA4999-RELATED"/>
    <property type="match status" value="1"/>
</dbReference>
<feature type="transmembrane region" description="Helical" evidence="5">
    <location>
        <begin position="147"/>
        <end position="167"/>
    </location>
</feature>
<organism evidence="7 8">
    <name type="scientific">Glutamicibacter mishrai</name>
    <dbReference type="NCBI Taxonomy" id="1775880"/>
    <lineage>
        <taxon>Bacteria</taxon>
        <taxon>Bacillati</taxon>
        <taxon>Actinomycetota</taxon>
        <taxon>Actinomycetes</taxon>
        <taxon>Micrococcales</taxon>
        <taxon>Micrococcaceae</taxon>
        <taxon>Glutamicibacter</taxon>
    </lineage>
</organism>
<sequence>MSRQRATWNDQHASTGKKHLPKNSTPLYLRLALVAISLVPLQQAFTINIGSPLKPSELLMAGSIVLWLFSSRKKKSPAEFKLIIALLAILLLSALFHLAARTPLGDFLGYSRSPDGDLIFYTIYPIFVLFMWRVASEVPHEMFQKAIKLSIWVCFAGVAFQLAMMQMDRVDILELFSYETKIRSESLTGSGEGAMRNGTFTEGQHLGFFSAISVLVAWRCRAYLTLSVALFTLAYSQSTTGIVGLVLVVFLLVLMRPSTRAAIKIGMGLAASVITVLLVDSLRNLIILQAAKLGLAAGSHQIEGATASIEVRSLKTEIAWRMMWDNPILGVGPGRFGFWYFKDPASIDSPFWYFLPDRRTIAENAYMQIGSELGVIALLVFIAFMWSLLKRVRRNDKTLLGVFFLIALGIASQSSWTFIPIWIFSAFIISGTYESDPDVDPALVGINQGMIADPRKPNSVD</sequence>
<keyword evidence="2 5" id="KW-0812">Transmembrane</keyword>
<feature type="transmembrane region" description="Helical" evidence="5">
    <location>
        <begin position="82"/>
        <end position="98"/>
    </location>
</feature>
<keyword evidence="8" id="KW-1185">Reference proteome</keyword>
<evidence type="ECO:0000256" key="4">
    <source>
        <dbReference type="ARBA" id="ARBA00023136"/>
    </source>
</evidence>
<dbReference type="InterPro" id="IPR007016">
    <property type="entry name" value="O-antigen_ligase-rel_domated"/>
</dbReference>
<dbReference type="EMBL" id="CP032549">
    <property type="protein sequence ID" value="QIV86460.1"/>
    <property type="molecule type" value="Genomic_DNA"/>
</dbReference>
<evidence type="ECO:0000313" key="8">
    <source>
        <dbReference type="Proteomes" id="UP000502331"/>
    </source>
</evidence>
<feature type="transmembrane region" description="Helical" evidence="5">
    <location>
        <begin position="401"/>
        <end position="429"/>
    </location>
</feature>
<comment type="subcellular location">
    <subcellularLocation>
        <location evidence="1">Membrane</location>
        <topology evidence="1">Multi-pass membrane protein</topology>
    </subcellularLocation>
</comment>
<protein>
    <submittedName>
        <fullName evidence="7">O-antigen ligase domain-containing protein</fullName>
    </submittedName>
</protein>
<dbReference type="PANTHER" id="PTHR37422">
    <property type="entry name" value="TEICHURONIC ACID BIOSYNTHESIS PROTEIN TUAE"/>
    <property type="match status" value="1"/>
</dbReference>
<dbReference type="RefSeq" id="WP_172511401.1">
    <property type="nucleotide sequence ID" value="NZ_CP032549.1"/>
</dbReference>
<dbReference type="AlphaFoldDB" id="A0A6H0SH12"/>
<dbReference type="GO" id="GO:0016874">
    <property type="term" value="F:ligase activity"/>
    <property type="evidence" value="ECO:0007669"/>
    <property type="project" value="UniProtKB-KW"/>
</dbReference>
<name>A0A6H0SH12_9MICC</name>
<dbReference type="InterPro" id="IPR051533">
    <property type="entry name" value="WaaL-like"/>
</dbReference>
<evidence type="ECO:0000313" key="7">
    <source>
        <dbReference type="EMBL" id="QIV86460.1"/>
    </source>
</evidence>